<keyword evidence="2" id="KW-1185">Reference proteome</keyword>
<dbReference type="Proteomes" id="UP001057427">
    <property type="component" value="Segment"/>
</dbReference>
<gene>
    <name evidence="1" type="ORF">BAJUN_00210</name>
</gene>
<organism evidence="1 2">
    <name type="scientific">Brevundimonas phage vB_BgoS-Bajun</name>
    <dbReference type="NCBI Taxonomy" id="2948594"/>
    <lineage>
        <taxon>Viruses</taxon>
        <taxon>Duplodnaviria</taxon>
        <taxon>Heunggongvirae</taxon>
        <taxon>Uroviricota</taxon>
        <taxon>Caudoviricetes</taxon>
        <taxon>Dolichocephalovirinae</taxon>
    </lineage>
</organism>
<protein>
    <submittedName>
        <fullName evidence="1">Uncharacterized protein</fullName>
    </submittedName>
</protein>
<evidence type="ECO:0000313" key="1">
    <source>
        <dbReference type="EMBL" id="UTC29651.1"/>
    </source>
</evidence>
<accession>A0A9E7N4B5</accession>
<reference evidence="1" key="1">
    <citation type="submission" date="2022-05" db="EMBL/GenBank/DDBJ databases">
        <authorList>
            <person name="Friedrich I."/>
            <person name="Poehlein A."/>
            <person name="Schneider D."/>
            <person name="Hertel R."/>
            <person name="Daniel R."/>
        </authorList>
    </citation>
    <scope>NUCLEOTIDE SEQUENCE</scope>
</reference>
<proteinExistence type="predicted"/>
<sequence>MALISFDVVIGRARAALNGAIDVCRCPPRGLPEAELRNLMRDAQSLAWEIEVVENFATDFNIRKKKALATELTMLDEAHLSGPTSHRRLIRRFKDHVDRLKGLTEKLKTYMPRIPTLKIAAKSYEVILASEIVDACFDAALLCEAYYEEVQTHRPVSEAMC</sequence>
<name>A0A9E7N4B5_9CAUD</name>
<evidence type="ECO:0000313" key="2">
    <source>
        <dbReference type="Proteomes" id="UP001057427"/>
    </source>
</evidence>
<dbReference type="EMBL" id="ON529858">
    <property type="protein sequence ID" value="UTC29651.1"/>
    <property type="molecule type" value="Genomic_DNA"/>
</dbReference>